<evidence type="ECO:0000256" key="1">
    <source>
        <dbReference type="SAM" id="Phobius"/>
    </source>
</evidence>
<keyword evidence="1 2" id="KW-0812">Transmembrane</keyword>
<dbReference type="EMBL" id="CACTIH010000787">
    <property type="protein sequence ID" value="CAA2962187.1"/>
    <property type="molecule type" value="Genomic_DNA"/>
</dbReference>
<keyword evidence="3" id="KW-1185">Reference proteome</keyword>
<dbReference type="OrthoDB" id="733635at2759"/>
<dbReference type="AlphaFoldDB" id="A0A8S0QAF4"/>
<organism evidence="2 3">
    <name type="scientific">Olea europaea subsp. europaea</name>
    <dbReference type="NCBI Taxonomy" id="158383"/>
    <lineage>
        <taxon>Eukaryota</taxon>
        <taxon>Viridiplantae</taxon>
        <taxon>Streptophyta</taxon>
        <taxon>Embryophyta</taxon>
        <taxon>Tracheophyta</taxon>
        <taxon>Spermatophyta</taxon>
        <taxon>Magnoliopsida</taxon>
        <taxon>eudicotyledons</taxon>
        <taxon>Gunneridae</taxon>
        <taxon>Pentapetalae</taxon>
        <taxon>asterids</taxon>
        <taxon>lamiids</taxon>
        <taxon>Lamiales</taxon>
        <taxon>Oleaceae</taxon>
        <taxon>Oleeae</taxon>
        <taxon>Olea</taxon>
    </lineage>
</organism>
<feature type="non-terminal residue" evidence="2">
    <location>
        <position position="74"/>
    </location>
</feature>
<keyword evidence="1" id="KW-1133">Transmembrane helix</keyword>
<feature type="non-terminal residue" evidence="2">
    <location>
        <position position="1"/>
    </location>
</feature>
<comment type="caution">
    <text evidence="2">The sequence shown here is derived from an EMBL/GenBank/DDBJ whole genome shotgun (WGS) entry which is preliminary data.</text>
</comment>
<dbReference type="PANTHER" id="PTHR33918:SF3">
    <property type="entry name" value="CYTOCHROME P450 FAMILY PROTEIN"/>
    <property type="match status" value="1"/>
</dbReference>
<evidence type="ECO:0000313" key="3">
    <source>
        <dbReference type="Proteomes" id="UP000594638"/>
    </source>
</evidence>
<dbReference type="Proteomes" id="UP000594638">
    <property type="component" value="Unassembled WGS sequence"/>
</dbReference>
<proteinExistence type="predicted"/>
<name>A0A8S0QAF4_OLEEU</name>
<reference evidence="2 3" key="1">
    <citation type="submission" date="2019-12" db="EMBL/GenBank/DDBJ databases">
        <authorList>
            <person name="Alioto T."/>
            <person name="Alioto T."/>
            <person name="Gomez Garrido J."/>
        </authorList>
    </citation>
    <scope>NUCLEOTIDE SEQUENCE [LARGE SCALE GENOMIC DNA]</scope>
</reference>
<protein>
    <submittedName>
        <fullName evidence="2">Transmembrane</fullName>
    </submittedName>
</protein>
<keyword evidence="1" id="KW-0472">Membrane</keyword>
<evidence type="ECO:0000313" key="2">
    <source>
        <dbReference type="EMBL" id="CAA2962187.1"/>
    </source>
</evidence>
<dbReference type="PANTHER" id="PTHR33918">
    <property type="entry name" value="OS01G0704200 PROTEIN"/>
    <property type="match status" value="1"/>
</dbReference>
<sequence length="74" mass="8125">YLKCSIWEWDLSPTLLLAISVVPTLWLSLSPVFVGLNIAITLSSVGQDFIFNLGASIFLLIVDSCSRPKNRTLG</sequence>
<feature type="transmembrane region" description="Helical" evidence="1">
    <location>
        <begin position="12"/>
        <end position="29"/>
    </location>
</feature>
<feature type="transmembrane region" description="Helical" evidence="1">
    <location>
        <begin position="49"/>
        <end position="66"/>
    </location>
</feature>
<gene>
    <name evidence="2" type="ORF">OLEA9_A108544</name>
</gene>
<accession>A0A8S0QAF4</accession>